<dbReference type="OrthoDB" id="9766971at2"/>
<dbReference type="RefSeq" id="WP_053184144.1">
    <property type="nucleotide sequence ID" value="NZ_LGIA01000161.1"/>
</dbReference>
<dbReference type="SUPFAM" id="SSF53448">
    <property type="entry name" value="Nucleotide-diphospho-sugar transferases"/>
    <property type="match status" value="1"/>
</dbReference>
<keyword evidence="4" id="KW-0812">Transmembrane</keyword>
<protein>
    <recommendedName>
        <fullName evidence="7">Glycosyl transferase</fullName>
    </recommendedName>
</protein>
<dbReference type="Gene3D" id="3.90.550.10">
    <property type="entry name" value="Spore Coat Polysaccharide Biosynthesis Protein SpsA, Chain A"/>
    <property type="match status" value="1"/>
</dbReference>
<organism evidence="5 6">
    <name type="scientific">Sunxiuqinia dokdonensis</name>
    <dbReference type="NCBI Taxonomy" id="1409788"/>
    <lineage>
        <taxon>Bacteria</taxon>
        <taxon>Pseudomonadati</taxon>
        <taxon>Bacteroidota</taxon>
        <taxon>Bacteroidia</taxon>
        <taxon>Marinilabiliales</taxon>
        <taxon>Prolixibacteraceae</taxon>
        <taxon>Sunxiuqinia</taxon>
    </lineage>
</organism>
<feature type="transmembrane region" description="Helical" evidence="4">
    <location>
        <begin position="362"/>
        <end position="381"/>
    </location>
</feature>
<evidence type="ECO:0000256" key="3">
    <source>
        <dbReference type="ARBA" id="ARBA00022679"/>
    </source>
</evidence>
<evidence type="ECO:0000256" key="2">
    <source>
        <dbReference type="ARBA" id="ARBA00022676"/>
    </source>
</evidence>
<dbReference type="AlphaFoldDB" id="A0A0L8V7N9"/>
<evidence type="ECO:0000256" key="1">
    <source>
        <dbReference type="ARBA" id="ARBA00006739"/>
    </source>
</evidence>
<name>A0A0L8V7N9_9BACT</name>
<dbReference type="STRING" id="1409788.NC99_26960"/>
<proteinExistence type="inferred from homology"/>
<dbReference type="EMBL" id="LGIA01000161">
    <property type="protein sequence ID" value="KOH44466.1"/>
    <property type="molecule type" value="Genomic_DNA"/>
</dbReference>
<evidence type="ECO:0000313" key="6">
    <source>
        <dbReference type="Proteomes" id="UP000036958"/>
    </source>
</evidence>
<reference evidence="6" key="1">
    <citation type="submission" date="2015-07" db="EMBL/GenBank/DDBJ databases">
        <title>Genome sequencing of Sunxiuqinia dokdonensis strain SK.</title>
        <authorList>
            <person name="Ahn S."/>
            <person name="Kim B.-C."/>
        </authorList>
    </citation>
    <scope>NUCLEOTIDE SEQUENCE [LARGE SCALE GENOMIC DNA]</scope>
    <source>
        <strain evidence="6">SK</strain>
    </source>
</reference>
<evidence type="ECO:0008006" key="7">
    <source>
        <dbReference type="Google" id="ProtNLM"/>
    </source>
</evidence>
<evidence type="ECO:0000256" key="4">
    <source>
        <dbReference type="SAM" id="Phobius"/>
    </source>
</evidence>
<gene>
    <name evidence="5" type="ORF">NC99_26960</name>
</gene>
<dbReference type="GO" id="GO:0016757">
    <property type="term" value="F:glycosyltransferase activity"/>
    <property type="evidence" value="ECO:0007669"/>
    <property type="project" value="UniProtKB-KW"/>
</dbReference>
<sequence>MLEIVFLILLLVVVYTYPGYAVVVWGLAKIKQAIVGQQTLPTLDVEELPKVCLFVTAYNELEIAEQKVQNSFKLNYPKDKIQHLWITDGSNDGTVDLLRKHPRLQVEHLPERQGKAQAINRGMSFVKAPLVVFSDSNTLIAENAILEIVRQFEDPNTGCVAGEKRIVEKDQDTATASGEGLYWRLESFIKQMDAHLHTAVGAAGELFAIRTPLFQTLEPDTVLDDLMISLRIAAKGHRIAYAPQAYATETASAGIREEFKRKTRIAAGGVQSIGRLAHLLNPWRYGWLSFQFFSHKVLRWTLAPFALFLLFVINFFILCEQQSWQSLDVYTVLFYIQALMYLIAGVGWLFENRKIRFKLFFIPFYFVAMNYASIVGIVRYLKGGQSVVWEKAKRAKV</sequence>
<feature type="transmembrane region" description="Helical" evidence="4">
    <location>
        <begin position="6"/>
        <end position="28"/>
    </location>
</feature>
<keyword evidence="4" id="KW-0472">Membrane</keyword>
<dbReference type="PANTHER" id="PTHR43630:SF1">
    <property type="entry name" value="POLY-BETA-1,6-N-ACETYL-D-GLUCOSAMINE SYNTHASE"/>
    <property type="match status" value="1"/>
</dbReference>
<keyword evidence="3" id="KW-0808">Transferase</keyword>
<feature type="transmembrane region" description="Helical" evidence="4">
    <location>
        <begin position="297"/>
        <end position="317"/>
    </location>
</feature>
<comment type="similarity">
    <text evidence="1">Belongs to the glycosyltransferase 2 family.</text>
</comment>
<evidence type="ECO:0000313" key="5">
    <source>
        <dbReference type="EMBL" id="KOH44466.1"/>
    </source>
</evidence>
<dbReference type="PANTHER" id="PTHR43630">
    <property type="entry name" value="POLY-BETA-1,6-N-ACETYL-D-GLUCOSAMINE SYNTHASE"/>
    <property type="match status" value="1"/>
</dbReference>
<dbReference type="Pfam" id="PF13641">
    <property type="entry name" value="Glyco_tranf_2_3"/>
    <property type="match status" value="1"/>
</dbReference>
<comment type="caution">
    <text evidence="5">The sequence shown here is derived from an EMBL/GenBank/DDBJ whole genome shotgun (WGS) entry which is preliminary data.</text>
</comment>
<accession>A0A0L8V7N9</accession>
<keyword evidence="2" id="KW-0328">Glycosyltransferase</keyword>
<dbReference type="InterPro" id="IPR029044">
    <property type="entry name" value="Nucleotide-diphossugar_trans"/>
</dbReference>
<keyword evidence="6" id="KW-1185">Reference proteome</keyword>
<dbReference type="CDD" id="cd06439">
    <property type="entry name" value="CESA_like_1"/>
    <property type="match status" value="1"/>
</dbReference>
<dbReference type="Proteomes" id="UP000036958">
    <property type="component" value="Unassembled WGS sequence"/>
</dbReference>
<keyword evidence="4" id="KW-1133">Transmembrane helix</keyword>
<feature type="transmembrane region" description="Helical" evidence="4">
    <location>
        <begin position="329"/>
        <end position="350"/>
    </location>
</feature>